<dbReference type="OrthoDB" id="314627at2"/>
<evidence type="ECO:0000313" key="3">
    <source>
        <dbReference type="Proteomes" id="UP000298264"/>
    </source>
</evidence>
<evidence type="ECO:0000313" key="2">
    <source>
        <dbReference type="EMBL" id="TGN06962.1"/>
    </source>
</evidence>
<protein>
    <submittedName>
        <fullName evidence="2">Uncharacterized protein</fullName>
    </submittedName>
</protein>
<reference evidence="2" key="1">
    <citation type="journal article" date="2019" name="PLoS Negl. Trop. Dis.">
        <title>Revisiting the worldwide diversity of Leptospira species in the environment.</title>
        <authorList>
            <person name="Vincent A.T."/>
            <person name="Schiettekatte O."/>
            <person name="Bourhy P."/>
            <person name="Veyrier F.J."/>
            <person name="Picardeau M."/>
        </authorList>
    </citation>
    <scope>NUCLEOTIDE SEQUENCE [LARGE SCALE GENOMIC DNA]</scope>
    <source>
        <strain evidence="2">201400974</strain>
    </source>
</reference>
<proteinExistence type="predicted"/>
<comment type="caution">
    <text evidence="2">The sequence shown here is derived from an EMBL/GenBank/DDBJ whole genome shotgun (WGS) entry which is preliminary data.</text>
</comment>
<accession>A0A4R9LND5</accession>
<feature type="region of interest" description="Disordered" evidence="1">
    <location>
        <begin position="1"/>
        <end position="22"/>
    </location>
</feature>
<dbReference type="EMBL" id="RQHV01000062">
    <property type="protein sequence ID" value="TGN06962.1"/>
    <property type="molecule type" value="Genomic_DNA"/>
</dbReference>
<name>A0A4R9LND5_9LEPT</name>
<dbReference type="AlphaFoldDB" id="A0A4R9LND5"/>
<dbReference type="RefSeq" id="WP_135765686.1">
    <property type="nucleotide sequence ID" value="NZ_RQHV01000062.1"/>
</dbReference>
<keyword evidence="3" id="KW-1185">Reference proteome</keyword>
<gene>
    <name evidence="2" type="ORF">EHS11_17685</name>
</gene>
<organism evidence="2 3">
    <name type="scientific">Leptospira ilyithenensis</name>
    <dbReference type="NCBI Taxonomy" id="2484901"/>
    <lineage>
        <taxon>Bacteria</taxon>
        <taxon>Pseudomonadati</taxon>
        <taxon>Spirochaetota</taxon>
        <taxon>Spirochaetia</taxon>
        <taxon>Leptospirales</taxon>
        <taxon>Leptospiraceae</taxon>
        <taxon>Leptospira</taxon>
    </lineage>
</organism>
<evidence type="ECO:0000256" key="1">
    <source>
        <dbReference type="SAM" id="MobiDB-lite"/>
    </source>
</evidence>
<sequence length="99" mass="11192">MDLKIAAKKVSQSPTLPGKKDNKKKFDLASLLEEGLFPSAGPVVEKHGFRNSNGVQMDFVRVETKFLPDGRGRYHNIIFNLQSQANHPREEFLLRKLGN</sequence>
<dbReference type="Proteomes" id="UP000298264">
    <property type="component" value="Unassembled WGS sequence"/>
</dbReference>